<organism evidence="3 4">
    <name type="scientific">Chelatococcus albus</name>
    <dbReference type="NCBI Taxonomy" id="3047466"/>
    <lineage>
        <taxon>Bacteria</taxon>
        <taxon>Pseudomonadati</taxon>
        <taxon>Pseudomonadota</taxon>
        <taxon>Alphaproteobacteria</taxon>
        <taxon>Hyphomicrobiales</taxon>
        <taxon>Chelatococcaceae</taxon>
        <taxon>Chelatococcus</taxon>
    </lineage>
</organism>
<proteinExistence type="predicted"/>
<dbReference type="InterPro" id="IPR026841">
    <property type="entry name" value="Aur1/Ipt1"/>
</dbReference>
<accession>A0ABT7AJD0</accession>
<name>A0ABT7AJD0_9HYPH</name>
<feature type="transmembrane region" description="Helical" evidence="1">
    <location>
        <begin position="57"/>
        <end position="78"/>
    </location>
</feature>
<dbReference type="Proteomes" id="UP001321492">
    <property type="component" value="Unassembled WGS sequence"/>
</dbReference>
<dbReference type="PROSITE" id="PS51257">
    <property type="entry name" value="PROKAR_LIPOPROTEIN"/>
    <property type="match status" value="1"/>
</dbReference>
<evidence type="ECO:0000313" key="4">
    <source>
        <dbReference type="Proteomes" id="UP001321492"/>
    </source>
</evidence>
<evidence type="ECO:0000256" key="1">
    <source>
        <dbReference type="SAM" id="Phobius"/>
    </source>
</evidence>
<comment type="caution">
    <text evidence="3">The sequence shown here is derived from an EMBL/GenBank/DDBJ whole genome shotgun (WGS) entry which is preliminary data.</text>
</comment>
<evidence type="ECO:0000313" key="3">
    <source>
        <dbReference type="EMBL" id="MDJ1159486.1"/>
    </source>
</evidence>
<dbReference type="Pfam" id="PF14378">
    <property type="entry name" value="PAP2_3"/>
    <property type="match status" value="1"/>
</dbReference>
<keyword evidence="1" id="KW-0812">Transmembrane</keyword>
<evidence type="ECO:0000259" key="2">
    <source>
        <dbReference type="Pfam" id="PF14378"/>
    </source>
</evidence>
<feature type="transmembrane region" description="Helical" evidence="1">
    <location>
        <begin position="33"/>
        <end position="50"/>
    </location>
</feature>
<keyword evidence="1" id="KW-1133">Transmembrane helix</keyword>
<keyword evidence="4" id="KW-1185">Reference proteome</keyword>
<dbReference type="RefSeq" id="WP_283741488.1">
    <property type="nucleotide sequence ID" value="NZ_JASJEV010000010.1"/>
</dbReference>
<gene>
    <name evidence="3" type="ORF">QNA08_14705</name>
</gene>
<dbReference type="EMBL" id="JASJEV010000010">
    <property type="protein sequence ID" value="MDJ1159486.1"/>
    <property type="molecule type" value="Genomic_DNA"/>
</dbReference>
<feature type="transmembrane region" description="Helical" evidence="1">
    <location>
        <begin position="7"/>
        <end position="27"/>
    </location>
</feature>
<feature type="domain" description="Inositolphosphotransferase Aur1/Ipt1" evidence="2">
    <location>
        <begin position="8"/>
        <end position="71"/>
    </location>
</feature>
<keyword evidence="1" id="KW-0472">Membrane</keyword>
<reference evidence="3 4" key="1">
    <citation type="submission" date="2023-05" db="EMBL/GenBank/DDBJ databases">
        <title>Chelatococcus sp. nov., a moderately thermophilic bacterium isolated from hot spring microbial mat.</title>
        <authorList>
            <person name="Hu C.-J."/>
            <person name="Li W.-J."/>
        </authorList>
    </citation>
    <scope>NUCLEOTIDE SEQUENCE [LARGE SCALE GENOMIC DNA]</scope>
    <source>
        <strain evidence="3 4">SYSU G07232</strain>
    </source>
</reference>
<sequence>MFDLRKVEGIVTFPPFHTVLAILTAYACRDVRPLFVAAVLLNALVIVSTLPEGGHHLVDIMAGALIAGVTIIGVRRALAVGTARN</sequence>
<protein>
    <submittedName>
        <fullName evidence="3">Phosphatase PAP2 family protein</fullName>
    </submittedName>
</protein>